<dbReference type="SUPFAM" id="SSF53335">
    <property type="entry name" value="S-adenosyl-L-methionine-dependent methyltransferases"/>
    <property type="match status" value="1"/>
</dbReference>
<protein>
    <submittedName>
        <fullName evidence="1">Uncharacterized protein</fullName>
    </submittedName>
</protein>
<sequence>MKIIPIQVEEAGEWTQRYGIINSASGLDPTGIVFHFEGNIYRGITPRAMEEAKQVLSFGNIERIYNTGFVRTKIEKNIKSNQYPLILKHKKVEFLSYIVEWVPDMIRDAALMLIDIGEEISKTGYILGDGHSHNLFFDFCKPVYIDFGSLLKHRSIFPTGSFGSLWINEIVNISNLKFEDYEKLCTQHAIKNGFFENLREWLLSADLKYPITEWSGYGQRPFANVERNELPAKQISYLNLLEKYKELGCETLLDVGANQGIYSEKAEDMGYRVVASDIDKVTIAKLYRRARDSGKKILPLVFDLNNPTKAHGKQSPGYPAGYDRLKCDVVIALALIHHTSYKQGITFEHFSDYMNRFTKRFAVVEFIPPEDVHIRGWPNKPEEYNLDNFIASMMKYFKTYEILEANPEPRVLVAFEK</sequence>
<evidence type="ECO:0000313" key="1">
    <source>
        <dbReference type="EMBL" id="KKL69707.1"/>
    </source>
</evidence>
<dbReference type="AlphaFoldDB" id="A0A0F9H309"/>
<comment type="caution">
    <text evidence="1">The sequence shown here is derived from an EMBL/GenBank/DDBJ whole genome shotgun (WGS) entry which is preliminary data.</text>
</comment>
<organism evidence="1">
    <name type="scientific">marine sediment metagenome</name>
    <dbReference type="NCBI Taxonomy" id="412755"/>
    <lineage>
        <taxon>unclassified sequences</taxon>
        <taxon>metagenomes</taxon>
        <taxon>ecological metagenomes</taxon>
    </lineage>
</organism>
<accession>A0A0F9H309</accession>
<dbReference type="EMBL" id="LAZR01026129">
    <property type="protein sequence ID" value="KKL69707.1"/>
    <property type="molecule type" value="Genomic_DNA"/>
</dbReference>
<dbReference type="InterPro" id="IPR029063">
    <property type="entry name" value="SAM-dependent_MTases_sf"/>
</dbReference>
<name>A0A0F9H309_9ZZZZ</name>
<dbReference type="Gene3D" id="3.40.50.150">
    <property type="entry name" value="Vaccinia Virus protein VP39"/>
    <property type="match status" value="1"/>
</dbReference>
<feature type="non-terminal residue" evidence="1">
    <location>
        <position position="1"/>
    </location>
</feature>
<proteinExistence type="predicted"/>
<gene>
    <name evidence="1" type="ORF">LCGC14_2112240</name>
</gene>
<reference evidence="1" key="1">
    <citation type="journal article" date="2015" name="Nature">
        <title>Complex archaea that bridge the gap between prokaryotes and eukaryotes.</title>
        <authorList>
            <person name="Spang A."/>
            <person name="Saw J.H."/>
            <person name="Jorgensen S.L."/>
            <person name="Zaremba-Niedzwiedzka K."/>
            <person name="Martijn J."/>
            <person name="Lind A.E."/>
            <person name="van Eijk R."/>
            <person name="Schleper C."/>
            <person name="Guy L."/>
            <person name="Ettema T.J."/>
        </authorList>
    </citation>
    <scope>NUCLEOTIDE SEQUENCE</scope>
</reference>